<dbReference type="Gene3D" id="2.60.40.2380">
    <property type="match status" value="1"/>
</dbReference>
<dbReference type="PROSITE" id="PS00041">
    <property type="entry name" value="HTH_ARAC_FAMILY_1"/>
    <property type="match status" value="1"/>
</dbReference>
<dbReference type="FunFam" id="1.10.287.130:FF:000045">
    <property type="entry name" value="Two-component system sensor histidine kinase/response regulator"/>
    <property type="match status" value="1"/>
</dbReference>
<dbReference type="GO" id="GO:0043565">
    <property type="term" value="F:sequence-specific DNA binding"/>
    <property type="evidence" value="ECO:0007669"/>
    <property type="project" value="InterPro"/>
</dbReference>
<evidence type="ECO:0000256" key="3">
    <source>
        <dbReference type="ARBA" id="ARBA00022553"/>
    </source>
</evidence>
<evidence type="ECO:0000256" key="6">
    <source>
        <dbReference type="ARBA" id="ARBA00023163"/>
    </source>
</evidence>
<feature type="domain" description="Response regulatory" evidence="11">
    <location>
        <begin position="674"/>
        <end position="789"/>
    </location>
</feature>
<dbReference type="CDD" id="cd00075">
    <property type="entry name" value="HATPase"/>
    <property type="match status" value="1"/>
</dbReference>
<dbReference type="Pfam" id="PF07696">
    <property type="entry name" value="7TMR-DISMED2"/>
    <property type="match status" value="1"/>
</dbReference>
<dbReference type="InterPro" id="IPR001789">
    <property type="entry name" value="Sig_transdc_resp-reg_receiver"/>
</dbReference>
<dbReference type="InterPro" id="IPR003661">
    <property type="entry name" value="HisK_dim/P_dom"/>
</dbReference>
<dbReference type="Gene3D" id="3.30.565.10">
    <property type="entry name" value="Histidine kinase-like ATPase, C-terminal domain"/>
    <property type="match status" value="1"/>
</dbReference>
<dbReference type="Pfam" id="PF12833">
    <property type="entry name" value="HTH_18"/>
    <property type="match status" value="1"/>
</dbReference>
<dbReference type="SMART" id="SM00388">
    <property type="entry name" value="HisKA"/>
    <property type="match status" value="1"/>
</dbReference>
<proteinExistence type="predicted"/>
<dbReference type="PRINTS" id="PR00344">
    <property type="entry name" value="BCTRLSENSOR"/>
</dbReference>
<dbReference type="InterPro" id="IPR018062">
    <property type="entry name" value="HTH_AraC-typ_CS"/>
</dbReference>
<dbReference type="InterPro" id="IPR011622">
    <property type="entry name" value="7TMR_DISM_rcpt_extracell_dom2"/>
</dbReference>
<evidence type="ECO:0000256" key="8">
    <source>
        <dbReference type="SAM" id="Phobius"/>
    </source>
</evidence>
<dbReference type="SMART" id="SM00342">
    <property type="entry name" value="HTH_ARAC"/>
    <property type="match status" value="1"/>
</dbReference>
<evidence type="ECO:0000256" key="2">
    <source>
        <dbReference type="ARBA" id="ARBA00012438"/>
    </source>
</evidence>
<dbReference type="SUPFAM" id="SSF47384">
    <property type="entry name" value="Homodimeric domain of signal transducing histidine kinase"/>
    <property type="match status" value="1"/>
</dbReference>
<dbReference type="InterPro" id="IPR003594">
    <property type="entry name" value="HATPase_dom"/>
</dbReference>
<organism evidence="12 13">
    <name type="scientific">Aquimarina aggregata</name>
    <dbReference type="NCBI Taxonomy" id="1642818"/>
    <lineage>
        <taxon>Bacteria</taxon>
        <taxon>Pseudomonadati</taxon>
        <taxon>Bacteroidota</taxon>
        <taxon>Flavobacteriia</taxon>
        <taxon>Flavobacteriales</taxon>
        <taxon>Flavobacteriaceae</taxon>
        <taxon>Aquimarina</taxon>
    </lineage>
</organism>
<feature type="modified residue" description="4-aspartylphosphate" evidence="7">
    <location>
        <position position="722"/>
    </location>
</feature>
<dbReference type="GO" id="GO:0003700">
    <property type="term" value="F:DNA-binding transcription factor activity"/>
    <property type="evidence" value="ECO:0007669"/>
    <property type="project" value="InterPro"/>
</dbReference>
<feature type="transmembrane region" description="Helical" evidence="8">
    <location>
        <begin position="293"/>
        <end position="317"/>
    </location>
</feature>
<dbReference type="InterPro" id="IPR005467">
    <property type="entry name" value="His_kinase_dom"/>
</dbReference>
<dbReference type="InterPro" id="IPR036097">
    <property type="entry name" value="HisK_dim/P_sf"/>
</dbReference>
<dbReference type="SUPFAM" id="SSF52172">
    <property type="entry name" value="CheY-like"/>
    <property type="match status" value="1"/>
</dbReference>
<dbReference type="AlphaFoldDB" id="A0A163D235"/>
<evidence type="ECO:0000313" key="12">
    <source>
        <dbReference type="EMBL" id="KZS42936.1"/>
    </source>
</evidence>
<dbReference type="InterPro" id="IPR009057">
    <property type="entry name" value="Homeodomain-like_sf"/>
</dbReference>
<keyword evidence="8" id="KW-0472">Membrane</keyword>
<keyword evidence="8" id="KW-1133">Transmembrane helix</keyword>
<evidence type="ECO:0000256" key="1">
    <source>
        <dbReference type="ARBA" id="ARBA00000085"/>
    </source>
</evidence>
<dbReference type="PROSITE" id="PS50109">
    <property type="entry name" value="HIS_KIN"/>
    <property type="match status" value="1"/>
</dbReference>
<feature type="domain" description="HTH araC/xylS-type" evidence="9">
    <location>
        <begin position="821"/>
        <end position="919"/>
    </location>
</feature>
<dbReference type="SUPFAM" id="SSF46689">
    <property type="entry name" value="Homeodomain-like"/>
    <property type="match status" value="1"/>
</dbReference>
<dbReference type="RefSeq" id="WP_066308238.1">
    <property type="nucleotide sequence ID" value="NZ_LQRT01000001.1"/>
</dbReference>
<protein>
    <recommendedName>
        <fullName evidence="2">histidine kinase</fullName>
        <ecNumber evidence="2">2.7.13.3</ecNumber>
    </recommendedName>
</protein>
<keyword evidence="5" id="KW-0238">DNA-binding</keyword>
<dbReference type="SMART" id="SM00448">
    <property type="entry name" value="REC"/>
    <property type="match status" value="1"/>
</dbReference>
<evidence type="ECO:0000259" key="11">
    <source>
        <dbReference type="PROSITE" id="PS50110"/>
    </source>
</evidence>
<accession>A0A163D235</accession>
<keyword evidence="6" id="KW-0804">Transcription</keyword>
<sequence length="919" mass="106320">MKVPNILLTFLILSSIIICNSQSIVIDSINVPKSFENHYYSTNKEISVDDVLKINLQDFSDKDIKNIKIGTSYWNTFTFIVDLDIQPDYIEFNFAVTDKITLYVPQKNGIYKHFISGLSYPTKKIVSLQESSKALIKTENIDFSKPFFTHNKPMTIYGLQSINSQNNVIAYNEKPLSENSEFRKNLLDNVTYDFLFFLLIGMIMISFIFMLLHYLIMRKVYFLSYALYLFFLVFNYGYRTPFFYNFYSEIHPNLYFYLNQNCQMLANLSYMFFAKQFIDIKQYYPKLNPLYNFAIYLFITFIVIYNIIIISNPFYAYHEDIMKTSVYILSLISLAFVVYMFVKRKLTYTAIIFIGSMMLLIGYVLCIILNNFFILVPLVVIETTLFMSVISYLDLRNFKKALENDKLRQINEFKSKFFSNISHEFRTPLTLISVPIQEKLEETKLSKKDRTNFEMIHRNNVRLLNLVDQLLDLSKIEARNLKLKVKEGNIFELLSSIAYSFTNLASKKELIYKINIDRKENTAWFDGDVVEKITINLLSNAFKNTPKNGTILIIAFIEEDLLNLEIKNTGKGIPKEQQVKVFERFHQVNENQEGSGIGLSLVKELVNLNKGSISLDSKPDEWTSFNIQLPTNKGSFANSEINTKPQNKNKNHNLINSFPAKEKAKNEIIKELPILLIVEDNLELSNLLKSTFETNHNVIIAENGQKGIELALEQIPDIIISDIMMPIKNGIALVNELKNDECTSHIPIILLTAKVGEENELTGIETGADDYIYKPFSKKILIAKVKNLLESRQKLQEKYSGVSIFKVNPLDISPIDNEFLKKIEVVFNEKLTDSSFNVKELSKHLSPSLRTIERKLKALTGLTPVEFIESHRLELAAQLLKRDPKIRIQEVAYDAGFNSPSYFSERFKEKYGCSPTDFK</sequence>
<dbReference type="PROSITE" id="PS01124">
    <property type="entry name" value="HTH_ARAC_FAMILY_2"/>
    <property type="match status" value="1"/>
</dbReference>
<dbReference type="Pfam" id="PF07695">
    <property type="entry name" value="7TMR-DISM_7TM"/>
    <property type="match status" value="1"/>
</dbReference>
<dbReference type="EMBL" id="LQRT01000001">
    <property type="protein sequence ID" value="KZS42936.1"/>
    <property type="molecule type" value="Genomic_DNA"/>
</dbReference>
<dbReference type="PANTHER" id="PTHR43547">
    <property type="entry name" value="TWO-COMPONENT HISTIDINE KINASE"/>
    <property type="match status" value="1"/>
</dbReference>
<reference evidence="12 13" key="1">
    <citation type="submission" date="2016-01" db="EMBL/GenBank/DDBJ databases">
        <title>The draft genome sequence of Aquimarina sp. RZW4-3-2.</title>
        <authorList>
            <person name="Wang Y."/>
        </authorList>
    </citation>
    <scope>NUCLEOTIDE SEQUENCE [LARGE SCALE GENOMIC DNA]</scope>
    <source>
        <strain evidence="12 13">RZW4-3-2</strain>
    </source>
</reference>
<feature type="domain" description="Histidine kinase" evidence="10">
    <location>
        <begin position="420"/>
        <end position="633"/>
    </location>
</feature>
<dbReference type="GO" id="GO:0000155">
    <property type="term" value="F:phosphorelay sensor kinase activity"/>
    <property type="evidence" value="ECO:0007669"/>
    <property type="project" value="InterPro"/>
</dbReference>
<dbReference type="PROSITE" id="PS50110">
    <property type="entry name" value="RESPONSE_REGULATORY"/>
    <property type="match status" value="1"/>
</dbReference>
<dbReference type="Gene3D" id="1.10.10.60">
    <property type="entry name" value="Homeodomain-like"/>
    <property type="match status" value="1"/>
</dbReference>
<name>A0A163D235_9FLAO</name>
<dbReference type="InterPro" id="IPR036890">
    <property type="entry name" value="HATPase_C_sf"/>
</dbReference>
<dbReference type="EC" id="2.7.13.3" evidence="2"/>
<dbReference type="STRING" id="1642818.AWE51_16420"/>
<dbReference type="Proteomes" id="UP000076715">
    <property type="component" value="Unassembled WGS sequence"/>
</dbReference>
<dbReference type="OrthoDB" id="358279at2"/>
<dbReference type="PANTHER" id="PTHR43547:SF2">
    <property type="entry name" value="HYBRID SIGNAL TRANSDUCTION HISTIDINE KINASE C"/>
    <property type="match status" value="1"/>
</dbReference>
<feature type="transmembrane region" description="Helical" evidence="8">
    <location>
        <begin position="348"/>
        <end position="365"/>
    </location>
</feature>
<dbReference type="InterPro" id="IPR018060">
    <property type="entry name" value="HTH_AraC"/>
</dbReference>
<dbReference type="SMART" id="SM00387">
    <property type="entry name" value="HATPase_c"/>
    <property type="match status" value="1"/>
</dbReference>
<dbReference type="Gene3D" id="3.40.50.2300">
    <property type="match status" value="1"/>
</dbReference>
<feature type="transmembrane region" description="Helical" evidence="8">
    <location>
        <begin position="372"/>
        <end position="393"/>
    </location>
</feature>
<dbReference type="Pfam" id="PF00512">
    <property type="entry name" value="HisKA"/>
    <property type="match status" value="1"/>
</dbReference>
<dbReference type="SUPFAM" id="SSF55874">
    <property type="entry name" value="ATPase domain of HSP90 chaperone/DNA topoisomerase II/histidine kinase"/>
    <property type="match status" value="1"/>
</dbReference>
<evidence type="ECO:0000313" key="13">
    <source>
        <dbReference type="Proteomes" id="UP000076715"/>
    </source>
</evidence>
<keyword evidence="3 7" id="KW-0597">Phosphoprotein</keyword>
<dbReference type="InterPro" id="IPR011623">
    <property type="entry name" value="7TMR_DISM_rcpt_extracell_dom1"/>
</dbReference>
<comment type="caution">
    <text evidence="12">The sequence shown here is derived from an EMBL/GenBank/DDBJ whole genome shotgun (WGS) entry which is preliminary data.</text>
</comment>
<feature type="transmembrane region" description="Helical" evidence="8">
    <location>
        <begin position="194"/>
        <end position="213"/>
    </location>
</feature>
<dbReference type="InterPro" id="IPR011006">
    <property type="entry name" value="CheY-like_superfamily"/>
</dbReference>
<gene>
    <name evidence="12" type="ORF">AWE51_16420</name>
</gene>
<dbReference type="InterPro" id="IPR004358">
    <property type="entry name" value="Sig_transdc_His_kin-like_C"/>
</dbReference>
<evidence type="ECO:0000259" key="9">
    <source>
        <dbReference type="PROSITE" id="PS01124"/>
    </source>
</evidence>
<evidence type="ECO:0000256" key="5">
    <source>
        <dbReference type="ARBA" id="ARBA00023125"/>
    </source>
</evidence>
<dbReference type="Pfam" id="PF00072">
    <property type="entry name" value="Response_reg"/>
    <property type="match status" value="1"/>
</dbReference>
<evidence type="ECO:0000256" key="4">
    <source>
        <dbReference type="ARBA" id="ARBA00023015"/>
    </source>
</evidence>
<comment type="catalytic activity">
    <reaction evidence="1">
        <text>ATP + protein L-histidine = ADP + protein N-phospho-L-histidine.</text>
        <dbReference type="EC" id="2.7.13.3"/>
    </reaction>
</comment>
<dbReference type="Gene3D" id="1.10.287.130">
    <property type="match status" value="1"/>
</dbReference>
<keyword evidence="8" id="KW-0812">Transmembrane</keyword>
<keyword evidence="13" id="KW-1185">Reference proteome</keyword>
<evidence type="ECO:0000259" key="10">
    <source>
        <dbReference type="PROSITE" id="PS50109"/>
    </source>
</evidence>
<keyword evidence="4" id="KW-0805">Transcription regulation</keyword>
<dbReference type="CDD" id="cd00082">
    <property type="entry name" value="HisKA"/>
    <property type="match status" value="1"/>
</dbReference>
<evidence type="ECO:0000256" key="7">
    <source>
        <dbReference type="PROSITE-ProRule" id="PRU00169"/>
    </source>
</evidence>
<feature type="transmembrane region" description="Helical" evidence="8">
    <location>
        <begin position="324"/>
        <end position="342"/>
    </location>
</feature>
<feature type="transmembrane region" description="Helical" evidence="8">
    <location>
        <begin position="220"/>
        <end position="238"/>
    </location>
</feature>
<dbReference type="Pfam" id="PF02518">
    <property type="entry name" value="HATPase_c"/>
    <property type="match status" value="1"/>
</dbReference>